<dbReference type="InterPro" id="IPR040632">
    <property type="entry name" value="Sulfotransfer_4"/>
</dbReference>
<dbReference type="PANTHER" id="PTHR36978">
    <property type="entry name" value="P-LOOP CONTAINING NUCLEOTIDE TRIPHOSPHATE HYDROLASE"/>
    <property type="match status" value="1"/>
</dbReference>
<keyword evidence="1" id="KW-1133">Transmembrane helix</keyword>
<evidence type="ECO:0000256" key="1">
    <source>
        <dbReference type="SAM" id="Phobius"/>
    </source>
</evidence>
<evidence type="ECO:0000313" key="2">
    <source>
        <dbReference type="EMBL" id="GAB1318457.1"/>
    </source>
</evidence>
<proteinExistence type="predicted"/>
<dbReference type="Pfam" id="PF17784">
    <property type="entry name" value="Sulfotransfer_4"/>
    <property type="match status" value="1"/>
</dbReference>
<sequence>MATKMSNGGVAETAANPRIVPMRVIVCGLMRTGTLSMRAALRQLGIHDVYHMQTTGANPGDIPYWMRAIDAKYCGKGHFGREDWDELLATHQATTDIPASFFGTELARAYPEAKVIILNREREKWYNSCLTSIHAAFSSLSIFDKLLIMLFDPTLRQFGMFMHKVNTQVQGFEWPEKEKALAFYDHYYDEWRREIPKERVLEYRVQDGWGPLCKHLGVPVPMVEVGGRMVEAEFPRLNDGAAMRAAAGIKMRAMRKRVFWRLAGWVPTVGFLGLLAYMFIWGNGGTPVGLPGWVME</sequence>
<dbReference type="SUPFAM" id="SSF52540">
    <property type="entry name" value="P-loop containing nucleoside triphosphate hydrolases"/>
    <property type="match status" value="1"/>
</dbReference>
<gene>
    <name evidence="2" type="ORF">MFIFM68171_08667</name>
</gene>
<dbReference type="RefSeq" id="XP_070920188.1">
    <property type="nucleotide sequence ID" value="XM_071064087.1"/>
</dbReference>
<dbReference type="GeneID" id="98179410"/>
<dbReference type="InterPro" id="IPR027417">
    <property type="entry name" value="P-loop_NTPase"/>
</dbReference>
<name>A0ABQ0GL11_9PEZI</name>
<reference evidence="2 3" key="1">
    <citation type="submission" date="2024-09" db="EMBL/GenBank/DDBJ databases">
        <title>Itraconazole resistance in Madurella fahalii resulting from another homologue of gene encoding cytochrome P450 14-alpha sterol demethylase (CYP51).</title>
        <authorList>
            <person name="Yoshioka I."/>
            <person name="Fahal A.H."/>
            <person name="Kaneko S."/>
            <person name="Yaguchi T."/>
        </authorList>
    </citation>
    <scope>NUCLEOTIDE SEQUENCE [LARGE SCALE GENOMIC DNA]</scope>
    <source>
        <strain evidence="2 3">IFM 68171</strain>
    </source>
</reference>
<feature type="transmembrane region" description="Helical" evidence="1">
    <location>
        <begin position="258"/>
        <end position="280"/>
    </location>
</feature>
<evidence type="ECO:0000313" key="3">
    <source>
        <dbReference type="Proteomes" id="UP001628179"/>
    </source>
</evidence>
<comment type="caution">
    <text evidence="2">The sequence shown here is derived from an EMBL/GenBank/DDBJ whole genome shotgun (WGS) entry which is preliminary data.</text>
</comment>
<dbReference type="PANTHER" id="PTHR36978:SF4">
    <property type="entry name" value="P-LOOP CONTAINING NUCLEOSIDE TRIPHOSPHATE HYDROLASE PROTEIN"/>
    <property type="match status" value="1"/>
</dbReference>
<dbReference type="Gene3D" id="3.40.50.300">
    <property type="entry name" value="P-loop containing nucleotide triphosphate hydrolases"/>
    <property type="match status" value="1"/>
</dbReference>
<keyword evidence="1" id="KW-0812">Transmembrane</keyword>
<keyword evidence="3" id="KW-1185">Reference proteome</keyword>
<protein>
    <submittedName>
        <fullName evidence="2">NAD dependent epimerase/dehydratase</fullName>
    </submittedName>
</protein>
<accession>A0ABQ0GL11</accession>
<organism evidence="2 3">
    <name type="scientific">Madurella fahalii</name>
    <dbReference type="NCBI Taxonomy" id="1157608"/>
    <lineage>
        <taxon>Eukaryota</taxon>
        <taxon>Fungi</taxon>
        <taxon>Dikarya</taxon>
        <taxon>Ascomycota</taxon>
        <taxon>Pezizomycotina</taxon>
        <taxon>Sordariomycetes</taxon>
        <taxon>Sordariomycetidae</taxon>
        <taxon>Sordariales</taxon>
        <taxon>Sordariales incertae sedis</taxon>
        <taxon>Madurella</taxon>
    </lineage>
</organism>
<dbReference type="EMBL" id="BAAFSV010000005">
    <property type="protein sequence ID" value="GAB1318457.1"/>
    <property type="molecule type" value="Genomic_DNA"/>
</dbReference>
<keyword evidence="1" id="KW-0472">Membrane</keyword>
<dbReference type="Proteomes" id="UP001628179">
    <property type="component" value="Unassembled WGS sequence"/>
</dbReference>